<name>A0AAV6IDQ9_9ERIC</name>
<protein>
    <submittedName>
        <fullName evidence="1">Uncharacterized protein</fullName>
    </submittedName>
</protein>
<proteinExistence type="predicted"/>
<dbReference type="EMBL" id="JACTNZ010000011">
    <property type="protein sequence ID" value="KAG5526778.1"/>
    <property type="molecule type" value="Genomic_DNA"/>
</dbReference>
<comment type="caution">
    <text evidence="1">The sequence shown here is derived from an EMBL/GenBank/DDBJ whole genome shotgun (WGS) entry which is preliminary data.</text>
</comment>
<dbReference type="Proteomes" id="UP000823749">
    <property type="component" value="Chromosome 11"/>
</dbReference>
<evidence type="ECO:0000313" key="1">
    <source>
        <dbReference type="EMBL" id="KAG5526778.1"/>
    </source>
</evidence>
<gene>
    <name evidence="1" type="ORF">RHGRI_032892</name>
</gene>
<keyword evidence="2" id="KW-1185">Reference proteome</keyword>
<reference evidence="1" key="1">
    <citation type="submission" date="2020-08" db="EMBL/GenBank/DDBJ databases">
        <title>Plant Genome Project.</title>
        <authorList>
            <person name="Zhang R.-G."/>
        </authorList>
    </citation>
    <scope>NUCLEOTIDE SEQUENCE</scope>
    <source>
        <strain evidence="1">WSP0</strain>
        <tissue evidence="1">Leaf</tissue>
    </source>
</reference>
<organism evidence="1 2">
    <name type="scientific">Rhododendron griersonianum</name>
    <dbReference type="NCBI Taxonomy" id="479676"/>
    <lineage>
        <taxon>Eukaryota</taxon>
        <taxon>Viridiplantae</taxon>
        <taxon>Streptophyta</taxon>
        <taxon>Embryophyta</taxon>
        <taxon>Tracheophyta</taxon>
        <taxon>Spermatophyta</taxon>
        <taxon>Magnoliopsida</taxon>
        <taxon>eudicotyledons</taxon>
        <taxon>Gunneridae</taxon>
        <taxon>Pentapetalae</taxon>
        <taxon>asterids</taxon>
        <taxon>Ericales</taxon>
        <taxon>Ericaceae</taxon>
        <taxon>Ericoideae</taxon>
        <taxon>Rhodoreae</taxon>
        <taxon>Rhododendron</taxon>
    </lineage>
</organism>
<accession>A0AAV6IDQ9</accession>
<sequence>MCRNSNQMELDMNSAEGLGNGSSLQSIHYKCGSLQLLDQVFLSRYYRYTCVYKKKHEQIKSAYTRKIIKKQK</sequence>
<evidence type="ECO:0000313" key="2">
    <source>
        <dbReference type="Proteomes" id="UP000823749"/>
    </source>
</evidence>
<dbReference type="AlphaFoldDB" id="A0AAV6IDQ9"/>